<dbReference type="GO" id="GO:0016491">
    <property type="term" value="F:oxidoreductase activity"/>
    <property type="evidence" value="ECO:0007669"/>
    <property type="project" value="UniProtKB-KW"/>
</dbReference>
<comment type="caution">
    <text evidence="9">The sequence shown here is derived from an EMBL/GenBank/DDBJ whole genome shotgun (WGS) entry which is preliminary data.</text>
</comment>
<feature type="domain" description="Acyl-CoA oxidase/dehydrogenase middle" evidence="7">
    <location>
        <begin position="125"/>
        <end position="221"/>
    </location>
</feature>
<keyword evidence="5 9" id="KW-0560">Oxidoreductase</keyword>
<feature type="domain" description="Acyl-CoA dehydrogenase/oxidase C-terminal" evidence="6">
    <location>
        <begin position="233"/>
        <end position="397"/>
    </location>
</feature>
<protein>
    <submittedName>
        <fullName evidence="9">Acyl-CoA dehydrogenase FadE17</fullName>
        <ecNumber evidence="9">1.3.99.-</ecNumber>
    </submittedName>
</protein>
<evidence type="ECO:0000259" key="8">
    <source>
        <dbReference type="Pfam" id="PF02771"/>
    </source>
</evidence>
<proteinExistence type="inferred from homology"/>
<dbReference type="Pfam" id="PF00441">
    <property type="entry name" value="Acyl-CoA_dh_1"/>
    <property type="match status" value="1"/>
</dbReference>
<dbReference type="PANTHER" id="PTHR43292:SF3">
    <property type="entry name" value="ACYL-COA DEHYDROGENASE FADE29"/>
    <property type="match status" value="1"/>
</dbReference>
<evidence type="ECO:0000256" key="3">
    <source>
        <dbReference type="ARBA" id="ARBA00022630"/>
    </source>
</evidence>
<dbReference type="SUPFAM" id="SSF56645">
    <property type="entry name" value="Acyl-CoA dehydrogenase NM domain-like"/>
    <property type="match status" value="1"/>
</dbReference>
<feature type="domain" description="Acyl-CoA dehydrogenase/oxidase N-terminal" evidence="8">
    <location>
        <begin position="9"/>
        <end position="119"/>
    </location>
</feature>
<dbReference type="EC" id="1.3.99.-" evidence="9"/>
<dbReference type="Proteomes" id="UP000721236">
    <property type="component" value="Unassembled WGS sequence"/>
</dbReference>
<reference evidence="9 10" key="1">
    <citation type="submission" date="2021-08" db="EMBL/GenBank/DDBJ databases">
        <authorList>
            <person name="Peeters C."/>
        </authorList>
    </citation>
    <scope>NUCLEOTIDE SEQUENCE [LARGE SCALE GENOMIC DNA]</scope>
    <source>
        <strain evidence="9 10">LMG 21510</strain>
    </source>
</reference>
<evidence type="ECO:0000256" key="1">
    <source>
        <dbReference type="ARBA" id="ARBA00001974"/>
    </source>
</evidence>
<dbReference type="InterPro" id="IPR036250">
    <property type="entry name" value="AcylCo_DH-like_C"/>
</dbReference>
<evidence type="ECO:0000256" key="2">
    <source>
        <dbReference type="ARBA" id="ARBA00009347"/>
    </source>
</evidence>
<dbReference type="RefSeq" id="WP_224041833.1">
    <property type="nucleotide sequence ID" value="NZ_CAJZAH010000002.1"/>
</dbReference>
<gene>
    <name evidence="9" type="ORF">LMG21510_02269</name>
</gene>
<evidence type="ECO:0000313" key="9">
    <source>
        <dbReference type="EMBL" id="CAG9173453.1"/>
    </source>
</evidence>
<evidence type="ECO:0000256" key="4">
    <source>
        <dbReference type="ARBA" id="ARBA00022827"/>
    </source>
</evidence>
<keyword evidence="3" id="KW-0285">Flavoprotein</keyword>
<dbReference type="InterPro" id="IPR052161">
    <property type="entry name" value="Mycobact_Acyl-CoA_DH"/>
</dbReference>
<dbReference type="PANTHER" id="PTHR43292">
    <property type="entry name" value="ACYL-COA DEHYDROGENASE"/>
    <property type="match status" value="1"/>
</dbReference>
<keyword evidence="10" id="KW-1185">Reference proteome</keyword>
<dbReference type="EMBL" id="CAJZAH010000002">
    <property type="protein sequence ID" value="CAG9173453.1"/>
    <property type="molecule type" value="Genomic_DNA"/>
</dbReference>
<keyword evidence="4" id="KW-0274">FAD</keyword>
<dbReference type="InterPro" id="IPR046373">
    <property type="entry name" value="Acyl-CoA_Oxase/DH_mid-dom_sf"/>
</dbReference>
<accession>A0ABN7YJ97</accession>
<dbReference type="Pfam" id="PF02771">
    <property type="entry name" value="Acyl-CoA_dh_N"/>
    <property type="match status" value="1"/>
</dbReference>
<dbReference type="Gene3D" id="2.40.110.10">
    <property type="entry name" value="Butyryl-CoA Dehydrogenase, subunit A, domain 2"/>
    <property type="match status" value="1"/>
</dbReference>
<dbReference type="Gene3D" id="1.20.140.10">
    <property type="entry name" value="Butyryl-CoA Dehydrogenase, subunit A, domain 3"/>
    <property type="match status" value="1"/>
</dbReference>
<dbReference type="Gene3D" id="1.10.540.10">
    <property type="entry name" value="Acyl-CoA dehydrogenase/oxidase, N-terminal domain"/>
    <property type="match status" value="1"/>
</dbReference>
<comment type="similarity">
    <text evidence="2">Belongs to the acyl-CoA dehydrogenase family.</text>
</comment>
<dbReference type="InterPro" id="IPR006091">
    <property type="entry name" value="Acyl-CoA_Oxase/DH_mid-dom"/>
</dbReference>
<name>A0ABN7YJ97_9BURK</name>
<evidence type="ECO:0000259" key="7">
    <source>
        <dbReference type="Pfam" id="PF02770"/>
    </source>
</evidence>
<evidence type="ECO:0000313" key="10">
    <source>
        <dbReference type="Proteomes" id="UP000721236"/>
    </source>
</evidence>
<dbReference type="Pfam" id="PF02770">
    <property type="entry name" value="Acyl-CoA_dh_M"/>
    <property type="match status" value="1"/>
</dbReference>
<dbReference type="InterPro" id="IPR037069">
    <property type="entry name" value="AcylCoA_DH/ox_N_sf"/>
</dbReference>
<organism evidence="9 10">
    <name type="scientific">Cupriavidus respiraculi</name>
    <dbReference type="NCBI Taxonomy" id="195930"/>
    <lineage>
        <taxon>Bacteria</taxon>
        <taxon>Pseudomonadati</taxon>
        <taxon>Pseudomonadota</taxon>
        <taxon>Betaproteobacteria</taxon>
        <taxon>Burkholderiales</taxon>
        <taxon>Burkholderiaceae</taxon>
        <taxon>Cupriavidus</taxon>
    </lineage>
</organism>
<comment type="cofactor">
    <cofactor evidence="1">
        <name>FAD</name>
        <dbReference type="ChEBI" id="CHEBI:57692"/>
    </cofactor>
</comment>
<sequence>MDLNYSASDNAFREEVRSWLEANLPADIRDKILNHRRPNRDDLVRWHKILAAKGWSVPHWPVEFGGTGWNATQRHIWDEENARVGAPGVLPFGVAMVAPVIMKYGSEEQKRYYLPRILDCTDWWCQGYSEPGSGSDLASVKTRAELTADGKHYIVNGQKTWTTLGQHADMIFCLVRTDPQAKKQEGISFLLIDMKSPGITVRPIIMLDEEHEVNEVFFDNVQVPVENRVGDENRGWTYAKYLLGHERTGIARVGASKRELGFLKRVARQQQKNGKPLLEDPVFGAKVAALEIELMALEITVLRVVSSESAGKGPGPEASLLKIKGTEIQQMLTELMVEAVGPYAQPFDKPYLECETEHAVTGYDDAAPLAAYYFNYRKTSIYGGSNEIQKNIISQMILGL</sequence>
<dbReference type="InterPro" id="IPR009100">
    <property type="entry name" value="AcylCoA_DH/oxidase_NM_dom_sf"/>
</dbReference>
<dbReference type="InterPro" id="IPR013786">
    <property type="entry name" value="AcylCoA_DH/ox_N"/>
</dbReference>
<evidence type="ECO:0000256" key="5">
    <source>
        <dbReference type="ARBA" id="ARBA00023002"/>
    </source>
</evidence>
<evidence type="ECO:0000259" key="6">
    <source>
        <dbReference type="Pfam" id="PF00441"/>
    </source>
</evidence>
<dbReference type="InterPro" id="IPR009075">
    <property type="entry name" value="AcylCo_DH/oxidase_C"/>
</dbReference>
<dbReference type="SUPFAM" id="SSF47203">
    <property type="entry name" value="Acyl-CoA dehydrogenase C-terminal domain-like"/>
    <property type="match status" value="1"/>
</dbReference>